<feature type="transmembrane region" description="Helical" evidence="1">
    <location>
        <begin position="43"/>
        <end position="61"/>
    </location>
</feature>
<keyword evidence="3" id="KW-1185">Reference proteome</keyword>
<keyword evidence="1" id="KW-1133">Transmembrane helix</keyword>
<dbReference type="RefSeq" id="WP_133417464.1">
    <property type="nucleotide sequence ID" value="NZ_SCWD01000001.1"/>
</dbReference>
<keyword evidence="1" id="KW-0472">Membrane</keyword>
<dbReference type="Proteomes" id="UP000295280">
    <property type="component" value="Unassembled WGS sequence"/>
</dbReference>
<sequence>MVKPEDERERLVQKELNAGNSLRNGVEDNQLHQLTGGMNTGQLGIVILLLLIIILTGWLIFK</sequence>
<evidence type="ECO:0000313" key="2">
    <source>
        <dbReference type="EMBL" id="TDM04606.1"/>
    </source>
</evidence>
<dbReference type="Pfam" id="PF19893">
    <property type="entry name" value="DUF6366"/>
    <property type="match status" value="1"/>
</dbReference>
<gene>
    <name evidence="2" type="ORF">ERX40_05385</name>
</gene>
<protein>
    <submittedName>
        <fullName evidence="2">Uncharacterized protein</fullName>
    </submittedName>
</protein>
<evidence type="ECO:0000256" key="1">
    <source>
        <dbReference type="SAM" id="Phobius"/>
    </source>
</evidence>
<name>A0A9Q8CNT4_9STAP</name>
<dbReference type="InterPro" id="IPR045946">
    <property type="entry name" value="DUF6366"/>
</dbReference>
<dbReference type="AlphaFoldDB" id="A0A9Q8CNT4"/>
<accession>A0A9Q8CNT4</accession>
<comment type="caution">
    <text evidence="2">The sequence shown here is derived from an EMBL/GenBank/DDBJ whole genome shotgun (WGS) entry which is preliminary data.</text>
</comment>
<keyword evidence="1" id="KW-0812">Transmembrane</keyword>
<organism evidence="2 3">
    <name type="scientific">Macrococcus carouselicus</name>
    <dbReference type="NCBI Taxonomy" id="69969"/>
    <lineage>
        <taxon>Bacteria</taxon>
        <taxon>Bacillati</taxon>
        <taxon>Bacillota</taxon>
        <taxon>Bacilli</taxon>
        <taxon>Bacillales</taxon>
        <taxon>Staphylococcaceae</taxon>
        <taxon>Macrococcus</taxon>
    </lineage>
</organism>
<evidence type="ECO:0000313" key="3">
    <source>
        <dbReference type="Proteomes" id="UP000295280"/>
    </source>
</evidence>
<dbReference type="EMBL" id="SCWD01000001">
    <property type="protein sequence ID" value="TDM04606.1"/>
    <property type="molecule type" value="Genomic_DNA"/>
</dbReference>
<proteinExistence type="predicted"/>
<reference evidence="2 3" key="1">
    <citation type="submission" date="2019-01" db="EMBL/GenBank/DDBJ databases">
        <title>Draft genome sequences of the type strains of six Macrococcus species.</title>
        <authorList>
            <person name="Mazhar S."/>
            <person name="Altermann E."/>
            <person name="Hill C."/>
            <person name="Mcauliffe O."/>
        </authorList>
    </citation>
    <scope>NUCLEOTIDE SEQUENCE [LARGE SCALE GENOMIC DNA]</scope>
    <source>
        <strain evidence="2 3">ATCC 51828</strain>
    </source>
</reference>